<dbReference type="EMBL" id="LVKB01000038">
    <property type="protein sequence ID" value="ORD97149.1"/>
    <property type="molecule type" value="Genomic_DNA"/>
</dbReference>
<dbReference type="Pfam" id="PF08646">
    <property type="entry name" value="Rep_fac-A_C"/>
    <property type="match status" value="1"/>
</dbReference>
<feature type="domain" description="OB" evidence="10">
    <location>
        <begin position="166"/>
        <end position="247"/>
    </location>
</feature>
<evidence type="ECO:0000256" key="2">
    <source>
        <dbReference type="ARBA" id="ARBA00005690"/>
    </source>
</evidence>
<organism evidence="14 15">
    <name type="scientific">Hepatospora eriocheir</name>
    <dbReference type="NCBI Taxonomy" id="1081669"/>
    <lineage>
        <taxon>Eukaryota</taxon>
        <taxon>Fungi</taxon>
        <taxon>Fungi incertae sedis</taxon>
        <taxon>Microsporidia</taxon>
        <taxon>Hepatosporidae</taxon>
        <taxon>Hepatospora</taxon>
    </lineage>
</organism>
<comment type="caution">
    <text evidence="14">The sequence shown here is derived from an EMBL/GenBank/DDBJ whole genome shotgun (WGS) entry which is preliminary data.</text>
</comment>
<dbReference type="SUPFAM" id="SSF50249">
    <property type="entry name" value="Nucleic acid-binding proteins"/>
    <property type="match status" value="4"/>
</dbReference>
<evidence type="ECO:0000256" key="6">
    <source>
        <dbReference type="ARBA" id="ARBA00022833"/>
    </source>
</evidence>
<dbReference type="InterPro" id="IPR013955">
    <property type="entry name" value="Rep_factor-A_C"/>
</dbReference>
<evidence type="ECO:0000313" key="15">
    <source>
        <dbReference type="Proteomes" id="UP000192356"/>
    </source>
</evidence>
<feature type="domain" description="Replication factor A C-terminal" evidence="12">
    <location>
        <begin position="413"/>
        <end position="558"/>
    </location>
</feature>
<dbReference type="GO" id="GO:0007004">
    <property type="term" value="P:telomere maintenance via telomerase"/>
    <property type="evidence" value="ECO:0007669"/>
    <property type="project" value="UniProtKB-ARBA"/>
</dbReference>
<dbReference type="GO" id="GO:0003677">
    <property type="term" value="F:DNA binding"/>
    <property type="evidence" value="ECO:0007669"/>
    <property type="project" value="UniProtKB-KW"/>
</dbReference>
<dbReference type="GO" id="GO:0000781">
    <property type="term" value="C:chromosome, telomeric region"/>
    <property type="evidence" value="ECO:0007669"/>
    <property type="project" value="UniProtKB-ARBA"/>
</dbReference>
<dbReference type="GO" id="GO:0006281">
    <property type="term" value="P:DNA repair"/>
    <property type="evidence" value="ECO:0007669"/>
    <property type="project" value="InterPro"/>
</dbReference>
<dbReference type="InterPro" id="IPR004591">
    <property type="entry name" value="Rfa1"/>
</dbReference>
<keyword evidence="5 9" id="KW-0863">Zinc-finger</keyword>
<dbReference type="GO" id="GO:0005662">
    <property type="term" value="C:DNA replication factor A complex"/>
    <property type="evidence" value="ECO:0007669"/>
    <property type="project" value="UniProtKB-ARBA"/>
</dbReference>
<dbReference type="FunFam" id="2.40.50.140:FF:000064">
    <property type="entry name" value="Replication protein A subunit"/>
    <property type="match status" value="1"/>
</dbReference>
<evidence type="ECO:0000259" key="12">
    <source>
        <dbReference type="Pfam" id="PF08646"/>
    </source>
</evidence>
<keyword evidence="15" id="KW-1185">Reference proteome</keyword>
<evidence type="ECO:0000256" key="8">
    <source>
        <dbReference type="ARBA" id="ARBA00023242"/>
    </source>
</evidence>
<dbReference type="AlphaFoldDB" id="A0A1X0QBH8"/>
<protein>
    <recommendedName>
        <fullName evidence="9">Replication protein A subunit</fullName>
    </recommendedName>
</protein>
<dbReference type="InterPro" id="IPR012340">
    <property type="entry name" value="NA-bd_OB-fold"/>
</dbReference>
<dbReference type="Gene3D" id="2.40.50.140">
    <property type="entry name" value="Nucleic acid-binding proteins"/>
    <property type="match status" value="4"/>
</dbReference>
<dbReference type="InterPro" id="IPR047192">
    <property type="entry name" value="Euk_RPA1_DBD_C"/>
</dbReference>
<dbReference type="NCBIfam" id="TIGR00617">
    <property type="entry name" value="rpa1"/>
    <property type="match status" value="1"/>
</dbReference>
<dbReference type="GO" id="GO:0006260">
    <property type="term" value="P:DNA replication"/>
    <property type="evidence" value="ECO:0007669"/>
    <property type="project" value="UniProtKB-KW"/>
</dbReference>
<comment type="subunit">
    <text evidence="9">Component of the heterotrimeric canonical replication protein A complex (RPA).</text>
</comment>
<dbReference type="PANTHER" id="PTHR47165">
    <property type="entry name" value="OS03G0429900 PROTEIN"/>
    <property type="match status" value="1"/>
</dbReference>
<evidence type="ECO:0000313" key="14">
    <source>
        <dbReference type="EMBL" id="ORD97149.1"/>
    </source>
</evidence>
<comment type="similarity">
    <text evidence="2 9">Belongs to the replication factor A protein 1 family.</text>
</comment>
<dbReference type="GO" id="GO:0006310">
    <property type="term" value="P:DNA recombination"/>
    <property type="evidence" value="ECO:0007669"/>
    <property type="project" value="InterPro"/>
</dbReference>
<keyword evidence="7 9" id="KW-0238">DNA-binding</keyword>
<dbReference type="InterPro" id="IPR004365">
    <property type="entry name" value="NA-bd_OB_tRNA"/>
</dbReference>
<dbReference type="Proteomes" id="UP000192356">
    <property type="component" value="Unassembled WGS sequence"/>
</dbReference>
<keyword evidence="8 9" id="KW-0539">Nucleus</keyword>
<evidence type="ECO:0000259" key="13">
    <source>
        <dbReference type="Pfam" id="PF16900"/>
    </source>
</evidence>
<dbReference type="CDD" id="cd04475">
    <property type="entry name" value="RPA1_DBD_B"/>
    <property type="match status" value="1"/>
</dbReference>
<dbReference type="CDD" id="cd04474">
    <property type="entry name" value="RPA1_DBD_A"/>
    <property type="match status" value="1"/>
</dbReference>
<evidence type="ECO:0000256" key="1">
    <source>
        <dbReference type="ARBA" id="ARBA00004123"/>
    </source>
</evidence>
<dbReference type="CDD" id="cd04476">
    <property type="entry name" value="RPA1_DBD_C"/>
    <property type="match status" value="1"/>
</dbReference>
<dbReference type="OrthoDB" id="1751331at2759"/>
<evidence type="ECO:0000256" key="4">
    <source>
        <dbReference type="ARBA" id="ARBA00022723"/>
    </source>
</evidence>
<comment type="function">
    <text evidence="9">As part of the replication protein A (RPA/RP-A), a single-stranded DNA-binding heterotrimeric complex, may play an essential role in DNA replication, recombination and repair. Binds and stabilizes single-stranded DNA intermediates, preventing complementary DNA reannealing and recruiting different proteins involved in DNA metabolism.</text>
</comment>
<keyword evidence="4 9" id="KW-0479">Metal-binding</keyword>
<dbReference type="FunFam" id="2.40.50.140:FF:000090">
    <property type="entry name" value="Replication protein A subunit"/>
    <property type="match status" value="1"/>
</dbReference>
<dbReference type="Pfam" id="PF01336">
    <property type="entry name" value="tRNA_anti-codon"/>
    <property type="match status" value="1"/>
</dbReference>
<dbReference type="Pfam" id="PF16900">
    <property type="entry name" value="REPA_OB_2"/>
    <property type="match status" value="1"/>
</dbReference>
<evidence type="ECO:0000259" key="10">
    <source>
        <dbReference type="Pfam" id="PF01336"/>
    </source>
</evidence>
<name>A0A1X0QBH8_9MICR</name>
<reference evidence="14 15" key="1">
    <citation type="journal article" date="2017" name="Environ. Microbiol.">
        <title>Decay of the glycolytic pathway and adaptation to intranuclear parasitism within Enterocytozoonidae microsporidia.</title>
        <authorList>
            <person name="Wiredu Boakye D."/>
            <person name="Jaroenlak P."/>
            <person name="Prachumwat A."/>
            <person name="Williams T.A."/>
            <person name="Bateman K.S."/>
            <person name="Itsathitphaisarn O."/>
            <person name="Sritunyalucksana K."/>
            <person name="Paszkiewicz K.H."/>
            <person name="Moore K.A."/>
            <person name="Stentiford G.D."/>
            <person name="Williams B.A."/>
        </authorList>
    </citation>
    <scope>NUCLEOTIDE SEQUENCE [LARGE SCALE GENOMIC DNA]</scope>
    <source>
        <strain evidence="14 15">GB1</strain>
    </source>
</reference>
<dbReference type="PANTHER" id="PTHR47165:SF4">
    <property type="entry name" value="OS03G0429900 PROTEIN"/>
    <property type="match status" value="1"/>
</dbReference>
<dbReference type="FunFam" id="2.40.50.140:FF:000041">
    <property type="entry name" value="Replication protein A subunit"/>
    <property type="match status" value="1"/>
</dbReference>
<dbReference type="VEuPathDB" id="MicrosporidiaDB:A0H76_149"/>
<keyword evidence="6 9" id="KW-0862">Zinc</keyword>
<accession>A0A1X0QBH8</accession>
<comment type="subcellular location">
    <subcellularLocation>
        <location evidence="1 9">Nucleus</location>
    </subcellularLocation>
</comment>
<dbReference type="InterPro" id="IPR007199">
    <property type="entry name" value="Rep_factor-A_N"/>
</dbReference>
<dbReference type="VEuPathDB" id="MicrosporidiaDB:HERIO_966"/>
<dbReference type="InterPro" id="IPR031657">
    <property type="entry name" value="REPA_OB_2"/>
</dbReference>
<evidence type="ECO:0000259" key="11">
    <source>
        <dbReference type="Pfam" id="PF04057"/>
    </source>
</evidence>
<evidence type="ECO:0000256" key="5">
    <source>
        <dbReference type="ARBA" id="ARBA00022771"/>
    </source>
</evidence>
<proteinExistence type="inferred from homology"/>
<feature type="domain" description="Replication protein A OB" evidence="13">
    <location>
        <begin position="280"/>
        <end position="368"/>
    </location>
</feature>
<dbReference type="VEuPathDB" id="MicrosporidiaDB:A0H76_148"/>
<feature type="domain" description="Replication factor-A protein 1 N-terminal" evidence="11">
    <location>
        <begin position="12"/>
        <end position="104"/>
    </location>
</feature>
<evidence type="ECO:0000256" key="9">
    <source>
        <dbReference type="RuleBase" id="RU364130"/>
    </source>
</evidence>
<dbReference type="Pfam" id="PF04057">
    <property type="entry name" value="Rep-A_N"/>
    <property type="match status" value="1"/>
</dbReference>
<keyword evidence="3 9" id="KW-0235">DNA replication</keyword>
<sequence length="569" mass="65317">MNKTESSSELLPGTITALYHNQVNHPLYKEPKVQIIQHSKLPATDGKLRYKVNVSDGKYFMKCVFGSDVSGMFENNSMGLYSIITLGEFTVRQRDNNKYLLVSSILKTVKKNELIGKPTIVPATKPTINNENKPIEEVKNDEPVKKQKISDDVMKIKDLNPFLNNWTIKGRVNGKSDIKKFNSKNGEGKLFSFQITDNSTSCKVVAFNNEVEQFYPMIENEKVYKISKGSIKMANKQYNVTNFDYEIALDRNTEIELSGDADIPEFKFNFIKINEASLRINQCADIVGIISEVYPVTKVTSRFSGNEIDKRTIMLLDDTGQIRVTLWGQRSLDEYEKGSVMCLSYGKISEYNGLVDMSTVLSSRILVNSDLPETVELLTWYKKEGKNLVQQQKTENFGPRGYLEDSKEALNTYTTIYGSVIFMKEDNVFYYKSCPGENCNKKVYEENDGNYRCEKCNFVYDHCNYRYLMSMIISDFTDQVWATVFNDVGEKLFGLPVKEMINLSEEDPTEMIRLFKSKLFKDFIFKVKSKEENVNGEMIKKFTIVDLKPIDTVKDTEKIINSIKMVLNK</sequence>
<evidence type="ECO:0000256" key="3">
    <source>
        <dbReference type="ARBA" id="ARBA00022705"/>
    </source>
</evidence>
<dbReference type="GO" id="GO:0008270">
    <property type="term" value="F:zinc ion binding"/>
    <property type="evidence" value="ECO:0007669"/>
    <property type="project" value="UniProtKB-KW"/>
</dbReference>
<gene>
    <name evidence="14" type="primary">RFA1</name>
    <name evidence="14" type="ORF">HERIO_966</name>
</gene>
<evidence type="ECO:0000256" key="7">
    <source>
        <dbReference type="ARBA" id="ARBA00023125"/>
    </source>
</evidence>